<accession>A0A8S3DUL4</accession>
<proteinExistence type="predicted"/>
<dbReference type="SUPFAM" id="SSF101898">
    <property type="entry name" value="NHL repeat"/>
    <property type="match status" value="1"/>
</dbReference>
<feature type="non-terminal residue" evidence="2">
    <location>
        <position position="1"/>
    </location>
</feature>
<dbReference type="Proteomes" id="UP000681720">
    <property type="component" value="Unassembled WGS sequence"/>
</dbReference>
<dbReference type="InterPro" id="IPR001258">
    <property type="entry name" value="NHL_repeat"/>
</dbReference>
<feature type="non-terminal residue" evidence="2">
    <location>
        <position position="72"/>
    </location>
</feature>
<dbReference type="EMBL" id="CAJOBJ010207704">
    <property type="protein sequence ID" value="CAF5001934.1"/>
    <property type="molecule type" value="Genomic_DNA"/>
</dbReference>
<reference evidence="2" key="1">
    <citation type="submission" date="2021-02" db="EMBL/GenBank/DDBJ databases">
        <authorList>
            <person name="Nowell W R."/>
        </authorList>
    </citation>
    <scope>NUCLEOTIDE SEQUENCE</scope>
</reference>
<sequence>AGGNGPGEAINQLHYPWDLDVDDDQAIYVAEYSNHRIMKWACGAVQGEVVAGGNRQGNRNNQLNGPANVIVD</sequence>
<evidence type="ECO:0000313" key="2">
    <source>
        <dbReference type="EMBL" id="CAF5001934.1"/>
    </source>
</evidence>
<gene>
    <name evidence="2" type="ORF">GIL414_LOCUS57296</name>
</gene>
<evidence type="ECO:0000256" key="1">
    <source>
        <dbReference type="ARBA" id="ARBA00022737"/>
    </source>
</evidence>
<keyword evidence="1" id="KW-0677">Repeat</keyword>
<name>A0A8S3DUL4_9BILA</name>
<dbReference type="Gene3D" id="2.120.10.30">
    <property type="entry name" value="TolB, C-terminal domain"/>
    <property type="match status" value="1"/>
</dbReference>
<dbReference type="Pfam" id="PF01436">
    <property type="entry name" value="NHL"/>
    <property type="match status" value="1"/>
</dbReference>
<evidence type="ECO:0000313" key="3">
    <source>
        <dbReference type="Proteomes" id="UP000681720"/>
    </source>
</evidence>
<protein>
    <submittedName>
        <fullName evidence="2">Uncharacterized protein</fullName>
    </submittedName>
</protein>
<dbReference type="AlphaFoldDB" id="A0A8S3DUL4"/>
<comment type="caution">
    <text evidence="2">The sequence shown here is derived from an EMBL/GenBank/DDBJ whole genome shotgun (WGS) entry which is preliminary data.</text>
</comment>
<dbReference type="InterPro" id="IPR011042">
    <property type="entry name" value="6-blade_b-propeller_TolB-like"/>
</dbReference>
<organism evidence="2 3">
    <name type="scientific">Rotaria magnacalcarata</name>
    <dbReference type="NCBI Taxonomy" id="392030"/>
    <lineage>
        <taxon>Eukaryota</taxon>
        <taxon>Metazoa</taxon>
        <taxon>Spiralia</taxon>
        <taxon>Gnathifera</taxon>
        <taxon>Rotifera</taxon>
        <taxon>Eurotatoria</taxon>
        <taxon>Bdelloidea</taxon>
        <taxon>Philodinida</taxon>
        <taxon>Philodinidae</taxon>
        <taxon>Rotaria</taxon>
    </lineage>
</organism>